<keyword evidence="2" id="KW-0067">ATP-binding</keyword>
<protein>
    <submittedName>
        <fullName evidence="2">ATP-binding protein</fullName>
    </submittedName>
</protein>
<feature type="coiled-coil region" evidence="1">
    <location>
        <begin position="416"/>
        <end position="443"/>
    </location>
</feature>
<dbReference type="Proteomes" id="UP000612585">
    <property type="component" value="Unassembled WGS sequence"/>
</dbReference>
<feature type="coiled-coil region" evidence="1">
    <location>
        <begin position="632"/>
        <end position="707"/>
    </location>
</feature>
<name>A0A8J3Z634_9ACTN</name>
<evidence type="ECO:0000313" key="3">
    <source>
        <dbReference type="Proteomes" id="UP000612585"/>
    </source>
</evidence>
<keyword evidence="1" id="KW-0175">Coiled coil</keyword>
<gene>
    <name evidence="2" type="ORF">Vau01_051480</name>
</gene>
<dbReference type="EMBL" id="BOPG01000032">
    <property type="protein sequence ID" value="GIJ57632.1"/>
    <property type="molecule type" value="Genomic_DNA"/>
</dbReference>
<reference evidence="2" key="1">
    <citation type="submission" date="2021-01" db="EMBL/GenBank/DDBJ databases">
        <title>Whole genome shotgun sequence of Virgisporangium aurantiacum NBRC 16421.</title>
        <authorList>
            <person name="Komaki H."/>
            <person name="Tamura T."/>
        </authorList>
    </citation>
    <scope>NUCLEOTIDE SEQUENCE</scope>
    <source>
        <strain evidence="2">NBRC 16421</strain>
    </source>
</reference>
<dbReference type="Gene3D" id="3.40.50.300">
    <property type="entry name" value="P-loop containing nucleotide triphosphate hydrolases"/>
    <property type="match status" value="1"/>
</dbReference>
<dbReference type="AlphaFoldDB" id="A0A8J3Z634"/>
<dbReference type="GO" id="GO:0005524">
    <property type="term" value="F:ATP binding"/>
    <property type="evidence" value="ECO:0007669"/>
    <property type="project" value="UniProtKB-KW"/>
</dbReference>
<accession>A0A8J3Z634</accession>
<dbReference type="InterPro" id="IPR027417">
    <property type="entry name" value="P-loop_NTPase"/>
</dbReference>
<dbReference type="Pfam" id="PF13558">
    <property type="entry name" value="SbcC_Walker_B"/>
    <property type="match status" value="1"/>
</dbReference>
<evidence type="ECO:0000313" key="2">
    <source>
        <dbReference type="EMBL" id="GIJ57632.1"/>
    </source>
</evidence>
<dbReference type="RefSeq" id="WP_239151843.1">
    <property type="nucleotide sequence ID" value="NZ_BOPG01000032.1"/>
</dbReference>
<keyword evidence="3" id="KW-1185">Reference proteome</keyword>
<proteinExistence type="predicted"/>
<keyword evidence="2" id="KW-0547">Nucleotide-binding</keyword>
<evidence type="ECO:0000256" key="1">
    <source>
        <dbReference type="SAM" id="Coils"/>
    </source>
</evidence>
<comment type="caution">
    <text evidence="2">The sequence shown here is derived from an EMBL/GenBank/DDBJ whole genome shotgun (WGS) entry which is preliminary data.</text>
</comment>
<sequence>MWDDERVGAGFRLHRLEVRNWGTFHDRVWALTPDGASALLTGDIGSGKSTLVDAITTLLLPANRISYNKAAGAETRERSLRSYVLGYHKSERNESTGTSRPVALRSGTCYSVILGVFTNAALGATVSLAQVFWLHDGNQGQPERFYAIADGGLSIADDFANFGSEMNGLRRRLRSGGARITEHFPEYGKDFRRRLGIGSEQAMELFHQTVSMKAVENLNDFVRSHMLEPFDAETWIAQLVSHFDDLNRAHEAVLTARQQLDALDPLLAACDRADAHQAQIDAVERQRECLPYFCAHGKAEVLAAQIGELTRMRAESQARSDGLDLALTDLHDRQERLTLERAGLGGDRITQLTAEIERTTTERDRRQKRFDRFNLLLTAAELPAVQNLEQFARRHDEITAANATSADVREELHTGLTVAERDLARADEEMGEVNAELLSLRGRRSNIPRHSLDLRGQICGELGITPEALPFAGELIQVRDDARDWEGAAERMLRGFALSLLVPNEHYPAVSDWIDGHHLGRRLVYYRVPVRLAASLRPDGPPGGRSLYTKLEVREGQFSRWLDAQLGRRADHECVESMAQFRRAERAVTRSGQIKGVGGRHEKDDSRRIDDRSTYVLGWSNEQKIALLLRNAQQLTTRHTALTAERDGLRKRLHDATEREKVLAKLDEFTGFADLDWQETVNRIADLERERRALESSSRELQRVADELVSVVEEIAVTQKERDVLQQRIGVLDKDIDRNRTTLAEVRAIVEGPAFEHARSSFDELAPLLDGHPRNRPQDFDRLETVLERALAARRETAAGHRHDAVTTAVRHMTMFRRAYPQAVLDMDDSFQSATDYRALRARLVDDDLPRFEHDFKQYLNTNTIRDVATFNSQLSKQRDLINERIATINTSLEAIDYNPGRYIRLEGHRTPNTEIRDFIGDLVACTDNSLHPDADDQYSEQKFLQVKRLIERFKGREGHTDADRQWARRVTDVRNWFVFSASERWREDDTEHETYADSGGKSGGQKEKLAYTILAASLAYQFKLDGTAAAARTFRFVVIDEAFGRGSSESARYALSLFQRLGLQLLIVTPLQKIHVIEPFVAAVGFVDNATGDNSRLQCLTVEEYRERQQRHLVRQLPPVTVDDAVARG</sequence>
<organism evidence="2 3">
    <name type="scientific">Virgisporangium aurantiacum</name>
    <dbReference type="NCBI Taxonomy" id="175570"/>
    <lineage>
        <taxon>Bacteria</taxon>
        <taxon>Bacillati</taxon>
        <taxon>Actinomycetota</taxon>
        <taxon>Actinomycetes</taxon>
        <taxon>Micromonosporales</taxon>
        <taxon>Micromonosporaceae</taxon>
        <taxon>Virgisporangium</taxon>
    </lineage>
</organism>
<dbReference type="SUPFAM" id="SSF52540">
    <property type="entry name" value="P-loop containing nucleoside triphosphate hydrolases"/>
    <property type="match status" value="1"/>
</dbReference>
<dbReference type="Pfam" id="PF13555">
    <property type="entry name" value="AAA_29"/>
    <property type="match status" value="1"/>
</dbReference>